<dbReference type="RefSeq" id="XP_003289721.1">
    <property type="nucleotide sequence ID" value="XM_003289673.1"/>
</dbReference>
<dbReference type="GO" id="GO:0005789">
    <property type="term" value="C:endoplasmic reticulum membrane"/>
    <property type="evidence" value="ECO:0000318"/>
    <property type="project" value="GO_Central"/>
</dbReference>
<feature type="transmembrane region" description="Helical" evidence="11">
    <location>
        <begin position="12"/>
        <end position="36"/>
    </location>
</feature>
<dbReference type="EC" id="2.4.1.-" evidence="11"/>
<feature type="transmembrane region" description="Helical" evidence="11">
    <location>
        <begin position="420"/>
        <end position="442"/>
    </location>
</feature>
<evidence type="ECO:0000313" key="12">
    <source>
        <dbReference type="EMBL" id="EGC33755.1"/>
    </source>
</evidence>
<keyword evidence="5 11" id="KW-0328">Glycosyltransferase</keyword>
<evidence type="ECO:0000256" key="2">
    <source>
        <dbReference type="ARBA" id="ARBA00004687"/>
    </source>
</evidence>
<dbReference type="GO" id="GO:0006506">
    <property type="term" value="P:GPI anchor biosynthetic process"/>
    <property type="evidence" value="ECO:0000318"/>
    <property type="project" value="GO_Central"/>
</dbReference>
<evidence type="ECO:0000256" key="3">
    <source>
        <dbReference type="ARBA" id="ARBA00008698"/>
    </source>
</evidence>
<organism evidence="12 13">
    <name type="scientific">Dictyostelium purpureum</name>
    <name type="common">Slime mold</name>
    <dbReference type="NCBI Taxonomy" id="5786"/>
    <lineage>
        <taxon>Eukaryota</taxon>
        <taxon>Amoebozoa</taxon>
        <taxon>Evosea</taxon>
        <taxon>Eumycetozoa</taxon>
        <taxon>Dictyostelia</taxon>
        <taxon>Dictyosteliales</taxon>
        <taxon>Dictyosteliaceae</taxon>
        <taxon>Dictyostelium</taxon>
    </lineage>
</organism>
<name>F0ZQM8_DICPU</name>
<dbReference type="GO" id="GO:0031501">
    <property type="term" value="C:mannosyltransferase complex"/>
    <property type="evidence" value="ECO:0000318"/>
    <property type="project" value="GO_Central"/>
</dbReference>
<dbReference type="eggNOG" id="KOG2647">
    <property type="taxonomic scope" value="Eukaryota"/>
</dbReference>
<dbReference type="GO" id="GO:0000009">
    <property type="term" value="F:alpha-1,6-mannosyltransferase activity"/>
    <property type="evidence" value="ECO:0007669"/>
    <property type="project" value="InterPro"/>
</dbReference>
<keyword evidence="7 11" id="KW-0812">Transmembrane</keyword>
<dbReference type="GeneID" id="10503066"/>
<feature type="transmembrane region" description="Helical" evidence="11">
    <location>
        <begin position="247"/>
        <end position="270"/>
    </location>
</feature>
<dbReference type="GO" id="GO:0000030">
    <property type="term" value="F:mannosyltransferase activity"/>
    <property type="evidence" value="ECO:0000318"/>
    <property type="project" value="GO_Central"/>
</dbReference>
<dbReference type="GO" id="GO:0004376">
    <property type="term" value="F:GPI mannosyltransferase activity"/>
    <property type="evidence" value="ECO:0007669"/>
    <property type="project" value="InterPro"/>
</dbReference>
<dbReference type="STRING" id="5786.F0ZQM8"/>
<keyword evidence="10 11" id="KW-0472">Membrane</keyword>
<dbReference type="PANTHER" id="PTHR12468:SF2">
    <property type="entry name" value="GPI MANNOSYLTRANSFERASE 2"/>
    <property type="match status" value="1"/>
</dbReference>
<keyword evidence="4 11" id="KW-0337">GPI-anchor biosynthesis</keyword>
<evidence type="ECO:0000256" key="8">
    <source>
        <dbReference type="ARBA" id="ARBA00022824"/>
    </source>
</evidence>
<evidence type="ECO:0000256" key="5">
    <source>
        <dbReference type="ARBA" id="ARBA00022676"/>
    </source>
</evidence>
<comment type="similarity">
    <text evidence="3 11">Belongs to the PIGV family.</text>
</comment>
<dbReference type="Pfam" id="PF04188">
    <property type="entry name" value="Mannosyl_trans2"/>
    <property type="match status" value="2"/>
</dbReference>
<evidence type="ECO:0000256" key="7">
    <source>
        <dbReference type="ARBA" id="ARBA00022692"/>
    </source>
</evidence>
<sequence>MKTINKYRLERTSIVKFAITIKLIIWIYCLIVSQFLDNFDSSTNLNSLSPFNSSSGGITFNSTVDASANLNRDFASVETLKNHDGSPIVNLLIKRIFVKWDSIYFIRIAEFNYEHEQNHAFFPLFPISMNLLARVLSYITFSYLSFSDYIIISGFLISNISFIISAVKLLKLGYIIFNNSDFVYTSVLLYCINPAGIFTTAIYTENLFSLMVFSGLVEVYGGDYYLTRELGTHSMPLKEKIISTSKAAIYFALATATRANGFLMCGYLVYIYYSQYITHLARLVLRFSSPLLLLSKRSGKYLMRPSNSFDKLPVVSSDTSSILLDFIVYPVLILIQSFIVILPYFAFQYYGYSRYCTTPPDSNITAFDYSLNKNGDWPRPWCIVDPNSKFSYPNLYSFVQNNYWNQGFFNYYELRQIPNFLFATPMVAISVCSIVSYLFYYLRQPNQMIYPTFKSRSKNITEEITHKHFFFLGYNSNTSETIFYTPHILPFIVYLAFLTVFSVTFMHVQVITRFFIHSPLIFWYSAKFFMKYIPTMVPSSSPRKIDRKNSSPTLSLTSSSSTITQLVSDDQEKNFKLKRNLILIYFIFYNILGSVLFINFYPWT</sequence>
<dbReference type="VEuPathDB" id="AmoebaDB:DICPUDRAFT_98471"/>
<evidence type="ECO:0000313" key="13">
    <source>
        <dbReference type="Proteomes" id="UP000001064"/>
    </source>
</evidence>
<evidence type="ECO:0000256" key="10">
    <source>
        <dbReference type="ARBA" id="ARBA00023136"/>
    </source>
</evidence>
<feature type="transmembrane region" description="Helical" evidence="11">
    <location>
        <begin position="581"/>
        <end position="601"/>
    </location>
</feature>
<dbReference type="UniPathway" id="UPA00196"/>
<dbReference type="Proteomes" id="UP000001064">
    <property type="component" value="Unassembled WGS sequence"/>
</dbReference>
<evidence type="ECO:0000256" key="6">
    <source>
        <dbReference type="ARBA" id="ARBA00022679"/>
    </source>
</evidence>
<dbReference type="OMA" id="MAHAAWL"/>
<comment type="pathway">
    <text evidence="2 11">Glycolipid biosynthesis; glycosylphosphatidylinositol-anchor biosynthesis.</text>
</comment>
<dbReference type="KEGG" id="dpp:DICPUDRAFT_98471"/>
<protein>
    <recommendedName>
        <fullName evidence="11">GPI mannosyltransferase 2</fullName>
        <ecNumber evidence="11">2.4.1.-</ecNumber>
    </recommendedName>
</protein>
<evidence type="ECO:0000256" key="9">
    <source>
        <dbReference type="ARBA" id="ARBA00022989"/>
    </source>
</evidence>
<comment type="function">
    <text evidence="11">Mannosyltransferase involved in glycosylphosphatidylinositol-anchor biosynthesis.</text>
</comment>
<evidence type="ECO:0000256" key="1">
    <source>
        <dbReference type="ARBA" id="ARBA00004477"/>
    </source>
</evidence>
<gene>
    <name evidence="12" type="ORF">DICPUDRAFT_98471</name>
</gene>
<proteinExistence type="inferred from homology"/>
<evidence type="ECO:0000256" key="11">
    <source>
        <dbReference type="RuleBase" id="RU363112"/>
    </source>
</evidence>
<feature type="transmembrane region" description="Helical" evidence="11">
    <location>
        <begin position="149"/>
        <end position="170"/>
    </location>
</feature>
<comment type="subcellular location">
    <subcellularLocation>
        <location evidence="1 11">Endoplasmic reticulum membrane</location>
        <topology evidence="1 11">Multi-pass membrane protein</topology>
    </subcellularLocation>
</comment>
<evidence type="ECO:0000256" key="4">
    <source>
        <dbReference type="ARBA" id="ARBA00022502"/>
    </source>
</evidence>
<accession>F0ZQM8</accession>
<dbReference type="InterPro" id="IPR007315">
    <property type="entry name" value="PIG-V/Gpi18"/>
</dbReference>
<feature type="transmembrane region" description="Helical" evidence="11">
    <location>
        <begin position="326"/>
        <end position="347"/>
    </location>
</feature>
<dbReference type="AlphaFoldDB" id="F0ZQM8"/>
<dbReference type="EMBL" id="GL871127">
    <property type="protein sequence ID" value="EGC33755.1"/>
    <property type="molecule type" value="Genomic_DNA"/>
</dbReference>
<feature type="transmembrane region" description="Helical" evidence="11">
    <location>
        <begin position="488"/>
        <end position="508"/>
    </location>
</feature>
<dbReference type="PANTHER" id="PTHR12468">
    <property type="entry name" value="GPI MANNOSYLTRANSFERASE 2"/>
    <property type="match status" value="1"/>
</dbReference>
<keyword evidence="13" id="KW-1185">Reference proteome</keyword>
<keyword evidence="6 11" id="KW-0808">Transferase</keyword>
<dbReference type="FunCoup" id="F0ZQM8">
    <property type="interactions" value="234"/>
</dbReference>
<keyword evidence="8 11" id="KW-0256">Endoplasmic reticulum</keyword>
<keyword evidence="9 11" id="KW-1133">Transmembrane helix</keyword>
<reference evidence="13" key="1">
    <citation type="journal article" date="2011" name="Genome Biol.">
        <title>Comparative genomics of the social amoebae Dictyostelium discoideum and Dictyostelium purpureum.</title>
        <authorList>
            <consortium name="US DOE Joint Genome Institute (JGI-PGF)"/>
            <person name="Sucgang R."/>
            <person name="Kuo A."/>
            <person name="Tian X."/>
            <person name="Salerno W."/>
            <person name="Parikh A."/>
            <person name="Feasley C.L."/>
            <person name="Dalin E."/>
            <person name="Tu H."/>
            <person name="Huang E."/>
            <person name="Barry K."/>
            <person name="Lindquist E."/>
            <person name="Shapiro H."/>
            <person name="Bruce D."/>
            <person name="Schmutz J."/>
            <person name="Salamov A."/>
            <person name="Fey P."/>
            <person name="Gaudet P."/>
            <person name="Anjard C."/>
            <person name="Babu M.M."/>
            <person name="Basu S."/>
            <person name="Bushmanova Y."/>
            <person name="van der Wel H."/>
            <person name="Katoh-Kurasawa M."/>
            <person name="Dinh C."/>
            <person name="Coutinho P.M."/>
            <person name="Saito T."/>
            <person name="Elias M."/>
            <person name="Schaap P."/>
            <person name="Kay R.R."/>
            <person name="Henrissat B."/>
            <person name="Eichinger L."/>
            <person name="Rivero F."/>
            <person name="Putnam N.H."/>
            <person name="West C.M."/>
            <person name="Loomis W.F."/>
            <person name="Chisholm R.L."/>
            <person name="Shaulsky G."/>
            <person name="Strassmann J.E."/>
            <person name="Queller D.C."/>
            <person name="Kuspa A."/>
            <person name="Grigoriev I.V."/>
        </authorList>
    </citation>
    <scope>NUCLEOTIDE SEQUENCE [LARGE SCALE GENOMIC DNA]</scope>
    <source>
        <strain evidence="13">QSDP1</strain>
    </source>
</reference>
<dbReference type="InParanoid" id="F0ZQM8"/>
<dbReference type="OrthoDB" id="10252502at2759"/>
<feature type="transmembrane region" description="Helical" evidence="11">
    <location>
        <begin position="182"/>
        <end position="202"/>
    </location>
</feature>